<evidence type="ECO:0000313" key="3">
    <source>
        <dbReference type="Proteomes" id="UP000199656"/>
    </source>
</evidence>
<feature type="domain" description="SnoaL-like" evidence="1">
    <location>
        <begin position="17"/>
        <end position="116"/>
    </location>
</feature>
<organism evidence="2 3">
    <name type="scientific">Chitinophaga terrae</name>
    <name type="common">ex Kim and Jung 2007</name>
    <dbReference type="NCBI Taxonomy" id="408074"/>
    <lineage>
        <taxon>Bacteria</taxon>
        <taxon>Pseudomonadati</taxon>
        <taxon>Bacteroidota</taxon>
        <taxon>Chitinophagia</taxon>
        <taxon>Chitinophagales</taxon>
        <taxon>Chitinophagaceae</taxon>
        <taxon>Chitinophaga</taxon>
    </lineage>
</organism>
<dbReference type="PANTHER" id="PTHR34003:SF2">
    <property type="entry name" value="SNOAL-LIKE DOMAIN-CONTAINING PROTEIN"/>
    <property type="match status" value="1"/>
</dbReference>
<dbReference type="Gene3D" id="3.10.450.50">
    <property type="match status" value="1"/>
</dbReference>
<evidence type="ECO:0000313" key="2">
    <source>
        <dbReference type="EMBL" id="SEA66874.1"/>
    </source>
</evidence>
<dbReference type="STRING" id="408074.SAMN05660909_02920"/>
<dbReference type="EMBL" id="FNRL01000012">
    <property type="protein sequence ID" value="SEA66874.1"/>
    <property type="molecule type" value="Genomic_DNA"/>
</dbReference>
<proteinExistence type="predicted"/>
<dbReference type="Pfam" id="PF12680">
    <property type="entry name" value="SnoaL_2"/>
    <property type="match status" value="1"/>
</dbReference>
<name>A0A1H4D2E3_9BACT</name>
<dbReference type="OrthoDB" id="336094at2"/>
<dbReference type="InterPro" id="IPR032710">
    <property type="entry name" value="NTF2-like_dom_sf"/>
</dbReference>
<protein>
    <submittedName>
        <fullName evidence="2">SnoaL-like domain-containing protein</fullName>
    </submittedName>
</protein>
<keyword evidence="3" id="KW-1185">Reference proteome</keyword>
<dbReference type="Proteomes" id="UP000199656">
    <property type="component" value="Unassembled WGS sequence"/>
</dbReference>
<dbReference type="InterPro" id="IPR037401">
    <property type="entry name" value="SnoaL-like"/>
</dbReference>
<reference evidence="3" key="1">
    <citation type="submission" date="2016-10" db="EMBL/GenBank/DDBJ databases">
        <authorList>
            <person name="Varghese N."/>
            <person name="Submissions S."/>
        </authorList>
    </citation>
    <scope>NUCLEOTIDE SEQUENCE [LARGE SCALE GENOMIC DNA]</scope>
    <source>
        <strain evidence="3">DSM 23920</strain>
    </source>
</reference>
<dbReference type="AlphaFoldDB" id="A0A1H4D2E3"/>
<gene>
    <name evidence="2" type="ORF">SAMN05660909_02920</name>
</gene>
<sequence>MSNAKSSIMENFKTTVQAFNNLVHEFKFAEALDKYYDDDVVSQDNTNEPTKGLANLRKAVDSFVASSGIEKIELLNSIAEDDLSVAHWHYVFTHPKVGKLDYKQISVQRWKNGKIIQENHFYNLGF</sequence>
<dbReference type="PANTHER" id="PTHR34003">
    <property type="entry name" value="BLL2395 PROTEIN"/>
    <property type="match status" value="1"/>
</dbReference>
<accession>A0A1H4D2E3</accession>
<evidence type="ECO:0000259" key="1">
    <source>
        <dbReference type="Pfam" id="PF12680"/>
    </source>
</evidence>
<dbReference type="SUPFAM" id="SSF54427">
    <property type="entry name" value="NTF2-like"/>
    <property type="match status" value="1"/>
</dbReference>